<dbReference type="Gene3D" id="2.60.40.4230">
    <property type="entry name" value="Resistin head domain"/>
    <property type="match status" value="1"/>
</dbReference>
<reference evidence="7" key="1">
    <citation type="submission" date="2023-05" db="EMBL/GenBank/DDBJ databases">
        <authorList>
            <person name="Stuckert A."/>
        </authorList>
    </citation>
    <scope>NUCLEOTIDE SEQUENCE</scope>
</reference>
<keyword evidence="6" id="KW-1015">Disulfide bond</keyword>
<dbReference type="Proteomes" id="UP001162483">
    <property type="component" value="Unassembled WGS sequence"/>
</dbReference>
<protein>
    <submittedName>
        <fullName evidence="7">Uncharacterized protein</fullName>
    </submittedName>
</protein>
<dbReference type="PANTHER" id="PTHR21101">
    <property type="entry name" value="RESISTIN"/>
    <property type="match status" value="1"/>
</dbReference>
<dbReference type="PANTHER" id="PTHR21101:SF12">
    <property type="entry name" value="RESISTIN"/>
    <property type="match status" value="1"/>
</dbReference>
<evidence type="ECO:0000256" key="3">
    <source>
        <dbReference type="ARBA" id="ARBA00022525"/>
    </source>
</evidence>
<keyword evidence="5" id="KW-0732">Signal</keyword>
<evidence type="ECO:0000256" key="4">
    <source>
        <dbReference type="ARBA" id="ARBA00022702"/>
    </source>
</evidence>
<evidence type="ECO:0000256" key="5">
    <source>
        <dbReference type="ARBA" id="ARBA00022729"/>
    </source>
</evidence>
<keyword evidence="4" id="KW-0372">Hormone</keyword>
<accession>A0ABN9B9Z8</accession>
<evidence type="ECO:0000313" key="8">
    <source>
        <dbReference type="Proteomes" id="UP001162483"/>
    </source>
</evidence>
<dbReference type="SUPFAM" id="SSF111423">
    <property type="entry name" value="Resistin"/>
    <property type="match status" value="1"/>
</dbReference>
<gene>
    <name evidence="7" type="ORF">SPARVUS_LOCUS2460558</name>
</gene>
<dbReference type="EMBL" id="CATNWA010003013">
    <property type="protein sequence ID" value="CAI9544365.1"/>
    <property type="molecule type" value="Genomic_DNA"/>
</dbReference>
<evidence type="ECO:0000256" key="6">
    <source>
        <dbReference type="ARBA" id="ARBA00023157"/>
    </source>
</evidence>
<comment type="subcellular location">
    <subcellularLocation>
        <location evidence="1">Secreted</location>
    </subcellularLocation>
</comment>
<dbReference type="Pfam" id="PF06954">
    <property type="entry name" value="Resistin"/>
    <property type="match status" value="1"/>
</dbReference>
<dbReference type="InterPro" id="IPR036262">
    <property type="entry name" value="Resistin-like_sf"/>
</dbReference>
<evidence type="ECO:0000313" key="7">
    <source>
        <dbReference type="EMBL" id="CAI9544365.1"/>
    </source>
</evidence>
<proteinExistence type="inferred from homology"/>
<organism evidence="7 8">
    <name type="scientific">Staurois parvus</name>
    <dbReference type="NCBI Taxonomy" id="386267"/>
    <lineage>
        <taxon>Eukaryota</taxon>
        <taxon>Metazoa</taxon>
        <taxon>Chordata</taxon>
        <taxon>Craniata</taxon>
        <taxon>Vertebrata</taxon>
        <taxon>Euteleostomi</taxon>
        <taxon>Amphibia</taxon>
        <taxon>Batrachia</taxon>
        <taxon>Anura</taxon>
        <taxon>Neobatrachia</taxon>
        <taxon>Ranoidea</taxon>
        <taxon>Ranidae</taxon>
        <taxon>Staurois</taxon>
    </lineage>
</organism>
<sequence>MGCGSWDIQSERTCHCQCNNMDWTSARCCKVVSK</sequence>
<evidence type="ECO:0000256" key="2">
    <source>
        <dbReference type="ARBA" id="ARBA00007258"/>
    </source>
</evidence>
<dbReference type="InterPro" id="IPR009714">
    <property type="entry name" value="RELM"/>
</dbReference>
<comment type="caution">
    <text evidence="7">The sequence shown here is derived from an EMBL/GenBank/DDBJ whole genome shotgun (WGS) entry which is preliminary data.</text>
</comment>
<comment type="similarity">
    <text evidence="2">Belongs to the resistin/FIZZ family.</text>
</comment>
<evidence type="ECO:0000256" key="1">
    <source>
        <dbReference type="ARBA" id="ARBA00004613"/>
    </source>
</evidence>
<keyword evidence="8" id="KW-1185">Reference proteome</keyword>
<name>A0ABN9B9Z8_9NEOB</name>
<keyword evidence="3" id="KW-0964">Secreted</keyword>